<dbReference type="GO" id="GO:0006629">
    <property type="term" value="P:lipid metabolic process"/>
    <property type="evidence" value="ECO:0007669"/>
    <property type="project" value="InterPro"/>
</dbReference>
<proteinExistence type="predicted"/>
<reference evidence="1 2" key="1">
    <citation type="journal article" date="2020" name="Nat. Food">
        <title>A phased Vanilla planifolia genome enables genetic improvement of flavour and production.</title>
        <authorList>
            <person name="Hasing T."/>
            <person name="Tang H."/>
            <person name="Brym M."/>
            <person name="Khazi F."/>
            <person name="Huang T."/>
            <person name="Chambers A.H."/>
        </authorList>
    </citation>
    <scope>NUCLEOTIDE SEQUENCE [LARGE SCALE GENOMIC DNA]</scope>
    <source>
        <tissue evidence="1">Leaf</tissue>
    </source>
</reference>
<evidence type="ECO:0008006" key="3">
    <source>
        <dbReference type="Google" id="ProtNLM"/>
    </source>
</evidence>
<dbReference type="InterPro" id="IPR051057">
    <property type="entry name" value="PI-PLC_domain"/>
</dbReference>
<sequence length="440" mass="49284">MPLAMNPEFTIDWCELKVELLQCSLKVVPLYLYPGIQWQPDKVDNHVIKSNSKVADQDIWKIWLPNDLALQEHIKLISIEIYGRVGTKTIENMVYLLPKGLHAKVTSSNARTYGQHLWSLSQHHIYINRKSPLDCGSLWHNPQMKLSTQNGVRGLMLDMYDFQNDIWLCHSVGGNCYNFTAFQPAINVLKEIQTFLETNPSEVITIFIEDYVTSHQGLTKVFNASGLSKYWFPASEMPKNGGDWPLLSTMISNNQRLLVFTSKKNKEATEGIAYEWNYVVENQYGDAGLKAGRCPNRAESSPMDTRSKSLILMNNFPDNPNSTAACLENSAPLVSMLYTCHNLSGNRWANFIAVDFYKESNGGGAAQATDIANGHLVCGCDNIAYCKANSTFGTCKQPSVSTTLEPSASNQSAPSSASLTRKFSSYLFFTIVTFVLYLCR</sequence>
<organism evidence="1 2">
    <name type="scientific">Vanilla planifolia</name>
    <name type="common">Vanilla</name>
    <dbReference type="NCBI Taxonomy" id="51239"/>
    <lineage>
        <taxon>Eukaryota</taxon>
        <taxon>Viridiplantae</taxon>
        <taxon>Streptophyta</taxon>
        <taxon>Embryophyta</taxon>
        <taxon>Tracheophyta</taxon>
        <taxon>Spermatophyta</taxon>
        <taxon>Magnoliopsida</taxon>
        <taxon>Liliopsida</taxon>
        <taxon>Asparagales</taxon>
        <taxon>Orchidaceae</taxon>
        <taxon>Vanilloideae</taxon>
        <taxon>Vanilleae</taxon>
        <taxon>Vanilla</taxon>
    </lineage>
</organism>
<dbReference type="PANTHER" id="PTHR13593:SF89">
    <property type="entry name" value="PLC-LIKE PHOSPHODIESTERASES SUPERFAMILY PROTEIN"/>
    <property type="match status" value="1"/>
</dbReference>
<protein>
    <recommendedName>
        <fullName evidence="3">PI-PLC X domain-containing protein At5g67130-like</fullName>
    </recommendedName>
</protein>
<dbReference type="Proteomes" id="UP000639772">
    <property type="component" value="Chromosome 1"/>
</dbReference>
<comment type="caution">
    <text evidence="1">The sequence shown here is derived from an EMBL/GenBank/DDBJ whole genome shotgun (WGS) entry which is preliminary data.</text>
</comment>
<evidence type="ECO:0000313" key="1">
    <source>
        <dbReference type="EMBL" id="KAG0500858.1"/>
    </source>
</evidence>
<evidence type="ECO:0000313" key="2">
    <source>
        <dbReference type="Proteomes" id="UP000639772"/>
    </source>
</evidence>
<dbReference type="SUPFAM" id="SSF51695">
    <property type="entry name" value="PLC-like phosphodiesterases"/>
    <property type="match status" value="1"/>
</dbReference>
<dbReference type="Gene3D" id="3.20.20.190">
    <property type="entry name" value="Phosphatidylinositol (PI) phosphodiesterase"/>
    <property type="match status" value="1"/>
</dbReference>
<name>A0A835VL35_VANPL</name>
<dbReference type="PANTHER" id="PTHR13593">
    <property type="match status" value="1"/>
</dbReference>
<gene>
    <name evidence="1" type="ORF">HPP92_000930</name>
</gene>
<dbReference type="OrthoDB" id="7984201at2759"/>
<dbReference type="AlphaFoldDB" id="A0A835VL35"/>
<accession>A0A835VL35</accession>
<dbReference type="GO" id="GO:0008081">
    <property type="term" value="F:phosphoric diester hydrolase activity"/>
    <property type="evidence" value="ECO:0007669"/>
    <property type="project" value="InterPro"/>
</dbReference>
<dbReference type="InterPro" id="IPR017946">
    <property type="entry name" value="PLC-like_Pdiesterase_TIM-brl"/>
</dbReference>
<dbReference type="Pfam" id="PF26178">
    <property type="entry name" value="PI-PLC_cat"/>
    <property type="match status" value="1"/>
</dbReference>
<dbReference type="EMBL" id="JADCNM010000001">
    <property type="protein sequence ID" value="KAG0500858.1"/>
    <property type="molecule type" value="Genomic_DNA"/>
</dbReference>